<proteinExistence type="predicted"/>
<dbReference type="SUPFAM" id="SSF47095">
    <property type="entry name" value="HMG-box"/>
    <property type="match status" value="2"/>
</dbReference>
<keyword evidence="2 4" id="KW-0238">DNA-binding</keyword>
<evidence type="ECO:0000256" key="5">
    <source>
        <dbReference type="SAM" id="MobiDB-lite"/>
    </source>
</evidence>
<evidence type="ECO:0000313" key="8">
    <source>
        <dbReference type="Proteomes" id="UP000663845"/>
    </source>
</evidence>
<dbReference type="GO" id="GO:0005634">
    <property type="term" value="C:nucleus"/>
    <property type="evidence" value="ECO:0007669"/>
    <property type="project" value="UniProtKB-SubCell"/>
</dbReference>
<feature type="region of interest" description="Disordered" evidence="5">
    <location>
        <begin position="352"/>
        <end position="395"/>
    </location>
</feature>
<dbReference type="CDD" id="cd22029">
    <property type="entry name" value="HMG-box_SoxC"/>
    <property type="match status" value="1"/>
</dbReference>
<evidence type="ECO:0000256" key="4">
    <source>
        <dbReference type="PROSITE-ProRule" id="PRU00267"/>
    </source>
</evidence>
<evidence type="ECO:0000256" key="3">
    <source>
        <dbReference type="ARBA" id="ARBA00023242"/>
    </source>
</evidence>
<feature type="region of interest" description="Disordered" evidence="5">
    <location>
        <begin position="250"/>
        <end position="277"/>
    </location>
</feature>
<feature type="domain" description="HMG box" evidence="6">
    <location>
        <begin position="283"/>
        <end position="351"/>
    </location>
</feature>
<feature type="region of interest" description="Disordered" evidence="5">
    <location>
        <begin position="426"/>
        <end position="470"/>
    </location>
</feature>
<dbReference type="GO" id="GO:0000122">
    <property type="term" value="P:negative regulation of transcription by RNA polymerase II"/>
    <property type="evidence" value="ECO:0007669"/>
    <property type="project" value="TreeGrafter"/>
</dbReference>
<evidence type="ECO:0000259" key="6">
    <source>
        <dbReference type="PROSITE" id="PS50118"/>
    </source>
</evidence>
<dbReference type="SMART" id="SM00398">
    <property type="entry name" value="HMG"/>
    <property type="match status" value="2"/>
</dbReference>
<evidence type="ECO:0000313" key="7">
    <source>
        <dbReference type="EMBL" id="CAF0961008.1"/>
    </source>
</evidence>
<feature type="compositionally biased region" description="Polar residues" evidence="5">
    <location>
        <begin position="187"/>
        <end position="226"/>
    </location>
</feature>
<dbReference type="PANTHER" id="PTHR10270:SF323">
    <property type="entry name" value="TRANSCRIPTION FACTOR SOX-14-RELATED"/>
    <property type="match status" value="1"/>
</dbReference>
<dbReference type="Gene3D" id="1.10.30.10">
    <property type="entry name" value="High mobility group box domain"/>
    <property type="match status" value="2"/>
</dbReference>
<dbReference type="InterPro" id="IPR050140">
    <property type="entry name" value="SRY-related_HMG-box_TF-like"/>
</dbReference>
<dbReference type="Proteomes" id="UP000663845">
    <property type="component" value="Unassembled WGS sequence"/>
</dbReference>
<dbReference type="EMBL" id="CAJNOG010000113">
    <property type="protein sequence ID" value="CAF0961008.1"/>
    <property type="molecule type" value="Genomic_DNA"/>
</dbReference>
<dbReference type="PANTHER" id="PTHR10270">
    <property type="entry name" value="SOX TRANSCRIPTION FACTOR"/>
    <property type="match status" value="1"/>
</dbReference>
<dbReference type="Pfam" id="PF00505">
    <property type="entry name" value="HMG_box"/>
    <property type="match status" value="1"/>
</dbReference>
<dbReference type="InterPro" id="IPR009071">
    <property type="entry name" value="HMG_box_dom"/>
</dbReference>
<sequence length="588" mass="64632">MDLSSSRILTASSIANTSSGAIIIPAVKNSSSLNKNSLNPIRIGDAAFQKMRTITTTPPITSSIHDSSDQQPAVFIMNNMKTEPQQPQRTITVNRLLFSNNNNNNNNNINTMNTPTSTTIVNGQNAINLATLVNSLNTLNQMALLQSTNNSTPTQNSIAKLLETPILSTTNVIQRPQATLVPAVTHHVSSSANKENENTPPSQTRISTVRSTPGLPTSVQSPSATGPIQNEAFFAKTKVLVELLTSPSTQPPSNFGSSLIEPQTQTPYSDATRTRSKKRINRVKRPMNAFMVFSQLERRKIVQLAPDMHNAEISKYLGARWKRLSEIERRPFIDEAERLKMLHLREYPDYKYKPRKRAKKGSSPPTNSSIPHMSSPMDTTDASSDDCTSKTSILPKRLSEIERRPFIDEAERLKMLHLREYPDYKYKPRKRAKKGSSPPTNSSIPHMSSPMDTTDASSDDCTSKTSILPGMNRLEENLSTSMENDFDDNSSSALLSNTLASLIDPKLGLFPNTNFDDPSLFSSSLPINTGCGGGASSSSSSQQIDPLLLDALASADPQTQEAFFNQLQMLGDFKLWADLDLSNSDPTL</sequence>
<feature type="compositionally biased region" description="Low complexity" evidence="5">
    <location>
        <begin position="452"/>
        <end position="466"/>
    </location>
</feature>
<dbReference type="InterPro" id="IPR036910">
    <property type="entry name" value="HMG_box_dom_sf"/>
</dbReference>
<keyword evidence="3 4" id="KW-0539">Nucleus</keyword>
<feature type="compositionally biased region" description="Polar residues" evidence="5">
    <location>
        <begin position="437"/>
        <end position="446"/>
    </location>
</feature>
<feature type="compositionally biased region" description="Polar residues" evidence="5">
    <location>
        <begin position="250"/>
        <end position="271"/>
    </location>
</feature>
<feature type="compositionally biased region" description="Polar residues" evidence="5">
    <location>
        <begin position="363"/>
        <end position="372"/>
    </location>
</feature>
<protein>
    <recommendedName>
        <fullName evidence="6">HMG box domain-containing protein</fullName>
    </recommendedName>
</protein>
<reference evidence="7" key="1">
    <citation type="submission" date="2021-02" db="EMBL/GenBank/DDBJ databases">
        <authorList>
            <person name="Nowell W R."/>
        </authorList>
    </citation>
    <scope>NUCLEOTIDE SEQUENCE</scope>
</reference>
<comment type="subcellular location">
    <subcellularLocation>
        <location evidence="1">Nucleus</location>
    </subcellularLocation>
</comment>
<evidence type="ECO:0000256" key="1">
    <source>
        <dbReference type="ARBA" id="ARBA00004123"/>
    </source>
</evidence>
<dbReference type="GO" id="GO:0000978">
    <property type="term" value="F:RNA polymerase II cis-regulatory region sequence-specific DNA binding"/>
    <property type="evidence" value="ECO:0007669"/>
    <property type="project" value="TreeGrafter"/>
</dbReference>
<feature type="compositionally biased region" description="Low complexity" evidence="5">
    <location>
        <begin position="378"/>
        <end position="392"/>
    </location>
</feature>
<evidence type="ECO:0000256" key="2">
    <source>
        <dbReference type="ARBA" id="ARBA00023125"/>
    </source>
</evidence>
<accession>A0A814E3V5</accession>
<gene>
    <name evidence="7" type="ORF">JYZ213_LOCUS13837</name>
</gene>
<name>A0A814E3V5_9BILA</name>
<comment type="caution">
    <text evidence="7">The sequence shown here is derived from an EMBL/GenBank/DDBJ whole genome shotgun (WGS) entry which is preliminary data.</text>
</comment>
<dbReference type="FunFam" id="1.10.30.10:FF:000002">
    <property type="entry name" value="transcription factor Sox-2"/>
    <property type="match status" value="1"/>
</dbReference>
<feature type="DNA-binding region" description="HMG box" evidence="4">
    <location>
        <begin position="283"/>
        <end position="351"/>
    </location>
</feature>
<dbReference type="GO" id="GO:0030182">
    <property type="term" value="P:neuron differentiation"/>
    <property type="evidence" value="ECO:0007669"/>
    <property type="project" value="TreeGrafter"/>
</dbReference>
<feature type="region of interest" description="Disordered" evidence="5">
    <location>
        <begin position="186"/>
        <end position="226"/>
    </location>
</feature>
<dbReference type="GO" id="GO:0007420">
    <property type="term" value="P:brain development"/>
    <property type="evidence" value="ECO:0007669"/>
    <property type="project" value="TreeGrafter"/>
</dbReference>
<dbReference type="GO" id="GO:0001228">
    <property type="term" value="F:DNA-binding transcription activator activity, RNA polymerase II-specific"/>
    <property type="evidence" value="ECO:0007669"/>
    <property type="project" value="TreeGrafter"/>
</dbReference>
<dbReference type="PROSITE" id="PS50118">
    <property type="entry name" value="HMG_BOX_2"/>
    <property type="match status" value="1"/>
</dbReference>
<dbReference type="AlphaFoldDB" id="A0A814E3V5"/>
<organism evidence="7 8">
    <name type="scientific">Adineta steineri</name>
    <dbReference type="NCBI Taxonomy" id="433720"/>
    <lineage>
        <taxon>Eukaryota</taxon>
        <taxon>Metazoa</taxon>
        <taxon>Spiralia</taxon>
        <taxon>Gnathifera</taxon>
        <taxon>Rotifera</taxon>
        <taxon>Eurotatoria</taxon>
        <taxon>Bdelloidea</taxon>
        <taxon>Adinetida</taxon>
        <taxon>Adinetidae</taxon>
        <taxon>Adineta</taxon>
    </lineage>
</organism>